<name>A0AAN1SZL9_9PROT</name>
<accession>A0AAN1SZL9</accession>
<reference evidence="1 2" key="1">
    <citation type="submission" date="2019-03" db="EMBL/GenBank/DDBJ databases">
        <title>Complete genome sequence of Ferrigenium kumadai strain An22, a microaerophilic iron-oxidizing bacterium isolated from a paddy field soil.</title>
        <authorList>
            <person name="Watanabe T."/>
            <person name="Asakawa S."/>
        </authorList>
    </citation>
    <scope>NUCLEOTIDE SEQUENCE [LARGE SCALE GENOMIC DNA]</scope>
    <source>
        <strain evidence="1 2">An22</strain>
    </source>
</reference>
<dbReference type="Proteomes" id="UP001319121">
    <property type="component" value="Chromosome"/>
</dbReference>
<organism evidence="1 2">
    <name type="scientific">Ferrigenium kumadai</name>
    <dbReference type="NCBI Taxonomy" id="1682490"/>
    <lineage>
        <taxon>Bacteria</taxon>
        <taxon>Pseudomonadati</taxon>
        <taxon>Pseudomonadota</taxon>
        <taxon>Betaproteobacteria</taxon>
        <taxon>Nitrosomonadales</taxon>
        <taxon>Gallionellaceae</taxon>
        <taxon>Ferrigenium</taxon>
    </lineage>
</organism>
<gene>
    <name evidence="1" type="ORF">FGKAn22_17110</name>
</gene>
<evidence type="ECO:0000313" key="2">
    <source>
        <dbReference type="Proteomes" id="UP001319121"/>
    </source>
</evidence>
<evidence type="ECO:0000313" key="1">
    <source>
        <dbReference type="EMBL" id="BBJ00019.1"/>
    </source>
</evidence>
<sequence>MSAIEQPVPTDDLPLLTKVVDEDVQHDLPTLTEVVEEIHPALPPFEVPAIAGDELPVLMEVIAAEPPPDIVAARQVMEDAPPPAALSEADMQLLLQRLEAHIESVFTKKLSLRLEQLQRQAIEQAVGELKAELPRILRDALDAPHTRR</sequence>
<dbReference type="EMBL" id="AP019536">
    <property type="protein sequence ID" value="BBJ00019.1"/>
    <property type="molecule type" value="Genomic_DNA"/>
</dbReference>
<dbReference type="KEGG" id="fku:FGKAn22_17110"/>
<dbReference type="AlphaFoldDB" id="A0AAN1SZL9"/>
<dbReference type="RefSeq" id="WP_212785276.1">
    <property type="nucleotide sequence ID" value="NZ_AP019536.1"/>
</dbReference>
<keyword evidence="2" id="KW-1185">Reference proteome</keyword>
<proteinExistence type="predicted"/>
<protein>
    <submittedName>
        <fullName evidence="1">Uncharacterized protein</fullName>
    </submittedName>
</protein>